<dbReference type="GO" id="GO:0006281">
    <property type="term" value="P:DNA repair"/>
    <property type="evidence" value="ECO:0007669"/>
    <property type="project" value="TreeGrafter"/>
</dbReference>
<comment type="caution">
    <text evidence="3">The sequence shown here is derived from an EMBL/GenBank/DDBJ whole genome shotgun (WGS) entry which is preliminary data.</text>
</comment>
<feature type="domain" description="Helicase C-terminal" evidence="2">
    <location>
        <begin position="320"/>
        <end position="465"/>
    </location>
</feature>
<dbReference type="SUPFAM" id="SSF52540">
    <property type="entry name" value="P-loop containing nucleoside triphosphate hydrolases"/>
    <property type="match status" value="2"/>
</dbReference>
<dbReference type="InterPro" id="IPR000330">
    <property type="entry name" value="SNF2_N"/>
</dbReference>
<proteinExistence type="predicted"/>
<dbReference type="GO" id="GO:0016787">
    <property type="term" value="F:hydrolase activity"/>
    <property type="evidence" value="ECO:0007669"/>
    <property type="project" value="UniProtKB-KW"/>
</dbReference>
<dbReference type="GO" id="GO:0005524">
    <property type="term" value="F:ATP binding"/>
    <property type="evidence" value="ECO:0007669"/>
    <property type="project" value="InterPro"/>
</dbReference>
<dbReference type="GO" id="GO:0031297">
    <property type="term" value="P:replication fork processing"/>
    <property type="evidence" value="ECO:0007669"/>
    <property type="project" value="TreeGrafter"/>
</dbReference>
<dbReference type="Gene3D" id="3.40.50.300">
    <property type="entry name" value="P-loop containing nucleotide triphosphate hydrolases"/>
    <property type="match status" value="1"/>
</dbReference>
<keyword evidence="1" id="KW-0378">Hydrolase</keyword>
<sequence>MSNLPEEFGYQGYIREKIVKLLRTGVLAKPGSGKTRPIIDALVELGRIYPPAEDQYKFPYGPILVVFTGSAVGTWKRQLPLWTEDPTLGDWIIHVSGSKHQRCIQWAGAETSNAGIYIINHSIFWRDYAMIKRVKWAVVIADEYHKFMLRRKPGKTFKLFRSLTRHTEVVVLASGSSLRKNPSSMWTLFTIVAPGKLFGSYWKFIKTWCIVDDDGFGQVILGPKNVEEFKKLVDKHHAYVPAAVVAEQVPEGRRQALYVEMTKTQGRVYNDLNAEMIAILEDTIVVVKNPLAKTLKLRQLLCCPKIIDPSLDMGGGFEAIVDQLDVTPHCIIFVPFRPACVLVQDELIRRGCRNVYMMRGGITPEQQTWEINAFKEMRGIMICTIAYAESFDLETCATSYFLGYDYSLDVNQQAEGRTQRAISDHEFVTWNYLRYNNTIDEHFLTILSADLRNVGRVQTRPREFIEWLKGHRGGT</sequence>
<dbReference type="InterPro" id="IPR027417">
    <property type="entry name" value="P-loop_NTPase"/>
</dbReference>
<dbReference type="Pfam" id="PF00271">
    <property type="entry name" value="Helicase_C"/>
    <property type="match status" value="1"/>
</dbReference>
<evidence type="ECO:0000313" key="3">
    <source>
        <dbReference type="EMBL" id="KKN65426.1"/>
    </source>
</evidence>
<dbReference type="PANTHER" id="PTHR45766">
    <property type="entry name" value="DNA ANNEALING HELICASE AND ENDONUCLEASE ZRANB3 FAMILY MEMBER"/>
    <property type="match status" value="1"/>
</dbReference>
<protein>
    <recommendedName>
        <fullName evidence="2">Helicase C-terminal domain-containing protein</fullName>
    </recommendedName>
</protein>
<dbReference type="EMBL" id="LAZR01000524">
    <property type="protein sequence ID" value="KKN65426.1"/>
    <property type="molecule type" value="Genomic_DNA"/>
</dbReference>
<dbReference type="Pfam" id="PF00176">
    <property type="entry name" value="SNF2-rel_dom"/>
    <property type="match status" value="1"/>
</dbReference>
<dbReference type="PANTHER" id="PTHR45766:SF6">
    <property type="entry name" value="SWI_SNF-RELATED MATRIX-ASSOCIATED ACTIN-DEPENDENT REGULATOR OF CHROMATIN SUBFAMILY A-LIKE PROTEIN 1"/>
    <property type="match status" value="1"/>
</dbReference>
<dbReference type="Gene3D" id="3.40.50.10810">
    <property type="entry name" value="Tandem AAA-ATPase domain"/>
    <property type="match status" value="1"/>
</dbReference>
<accession>A0A0F9UW67</accession>
<reference evidence="3" key="1">
    <citation type="journal article" date="2015" name="Nature">
        <title>Complex archaea that bridge the gap between prokaryotes and eukaryotes.</title>
        <authorList>
            <person name="Spang A."/>
            <person name="Saw J.H."/>
            <person name="Jorgensen S.L."/>
            <person name="Zaremba-Niedzwiedzka K."/>
            <person name="Martijn J."/>
            <person name="Lind A.E."/>
            <person name="van Eijk R."/>
            <person name="Schleper C."/>
            <person name="Guy L."/>
            <person name="Ettema T.J."/>
        </authorList>
    </citation>
    <scope>NUCLEOTIDE SEQUENCE</scope>
</reference>
<dbReference type="InterPro" id="IPR001650">
    <property type="entry name" value="Helicase_C-like"/>
</dbReference>
<gene>
    <name evidence="3" type="ORF">LCGC14_0481460</name>
</gene>
<dbReference type="InterPro" id="IPR038718">
    <property type="entry name" value="SNF2-like_sf"/>
</dbReference>
<dbReference type="AlphaFoldDB" id="A0A0F9UW67"/>
<evidence type="ECO:0000256" key="1">
    <source>
        <dbReference type="ARBA" id="ARBA00022801"/>
    </source>
</evidence>
<name>A0A0F9UW67_9ZZZZ</name>
<organism evidence="3">
    <name type="scientific">marine sediment metagenome</name>
    <dbReference type="NCBI Taxonomy" id="412755"/>
    <lineage>
        <taxon>unclassified sequences</taxon>
        <taxon>metagenomes</taxon>
        <taxon>ecological metagenomes</taxon>
    </lineage>
</organism>
<evidence type="ECO:0000259" key="2">
    <source>
        <dbReference type="PROSITE" id="PS51194"/>
    </source>
</evidence>
<dbReference type="PROSITE" id="PS51194">
    <property type="entry name" value="HELICASE_CTER"/>
    <property type="match status" value="1"/>
</dbReference>